<dbReference type="GO" id="GO:0016020">
    <property type="term" value="C:membrane"/>
    <property type="evidence" value="ECO:0007669"/>
    <property type="project" value="TreeGrafter"/>
</dbReference>
<name>A0A7J7IUG2_BUGNE</name>
<dbReference type="AlphaFoldDB" id="A0A7J7IUG2"/>
<accession>A0A7J7IUG2</accession>
<proteinExistence type="predicted"/>
<organism evidence="3 4">
    <name type="scientific">Bugula neritina</name>
    <name type="common">Brown bryozoan</name>
    <name type="synonym">Sertularia neritina</name>
    <dbReference type="NCBI Taxonomy" id="10212"/>
    <lineage>
        <taxon>Eukaryota</taxon>
        <taxon>Metazoa</taxon>
        <taxon>Spiralia</taxon>
        <taxon>Lophotrochozoa</taxon>
        <taxon>Bryozoa</taxon>
        <taxon>Gymnolaemata</taxon>
        <taxon>Cheilostomatida</taxon>
        <taxon>Flustrina</taxon>
        <taxon>Buguloidea</taxon>
        <taxon>Bugulidae</taxon>
        <taxon>Bugula</taxon>
    </lineage>
</organism>
<dbReference type="PANTHER" id="PTHR13743:SF162">
    <property type="entry name" value="NEUROBEACHIN"/>
    <property type="match status" value="1"/>
</dbReference>
<protein>
    <recommendedName>
        <fullName evidence="2">Neurobeachin alpha-solenoid region domain-containing protein</fullName>
    </recommendedName>
</protein>
<dbReference type="GO" id="GO:0008104">
    <property type="term" value="P:intracellular protein localization"/>
    <property type="evidence" value="ECO:0007669"/>
    <property type="project" value="TreeGrafter"/>
</dbReference>
<dbReference type="GO" id="GO:0019901">
    <property type="term" value="F:protein kinase binding"/>
    <property type="evidence" value="ECO:0007669"/>
    <property type="project" value="TreeGrafter"/>
</dbReference>
<reference evidence="3" key="1">
    <citation type="submission" date="2020-06" db="EMBL/GenBank/DDBJ databases">
        <title>Draft genome of Bugula neritina, a colonial animal packing powerful symbionts and potential medicines.</title>
        <authorList>
            <person name="Rayko M."/>
        </authorList>
    </citation>
    <scope>NUCLEOTIDE SEQUENCE [LARGE SCALE GENOMIC DNA]</scope>
    <source>
        <strain evidence="3">Kwan_BN1</strain>
    </source>
</reference>
<feature type="domain" description="Neurobeachin alpha-solenoid region" evidence="2">
    <location>
        <begin position="79"/>
        <end position="208"/>
    </location>
</feature>
<dbReference type="PANTHER" id="PTHR13743">
    <property type="entry name" value="BEIGE/BEACH-RELATED"/>
    <property type="match status" value="1"/>
</dbReference>
<dbReference type="GO" id="GO:0005829">
    <property type="term" value="C:cytosol"/>
    <property type="evidence" value="ECO:0007669"/>
    <property type="project" value="TreeGrafter"/>
</dbReference>
<dbReference type="InterPro" id="IPR050865">
    <property type="entry name" value="BEACH_Domain"/>
</dbReference>
<gene>
    <name evidence="3" type="ORF">EB796_024810</name>
</gene>
<dbReference type="EMBL" id="VXIV02003455">
    <property type="protein sequence ID" value="KAF6016878.1"/>
    <property type="molecule type" value="Genomic_DNA"/>
</dbReference>
<dbReference type="Proteomes" id="UP000593567">
    <property type="component" value="Unassembled WGS sequence"/>
</dbReference>
<dbReference type="Pfam" id="PF20425">
    <property type="entry name" value="Neurobeachin"/>
    <property type="match status" value="1"/>
</dbReference>
<dbReference type="InterPro" id="IPR046852">
    <property type="entry name" value="Neurobeachin_a-sol"/>
</dbReference>
<evidence type="ECO:0000313" key="3">
    <source>
        <dbReference type="EMBL" id="KAF6016878.1"/>
    </source>
</evidence>
<sequence length="309" mass="34574">MASEADLQDIPLDVDDSDTTPNVPNGKGDSADSNAAPKASQLPDNGVSSGDKLERSSSVVDRIMGHSPGDTLKQLAYLEILMADERESVTDRDVVDAVLNALVGEKFDLENNFLVRSSVNVRHLLKFMNHCSEKLQAEIWSMLSGILRKSRRNLLAFTEAHFIQYILERIDSCSPMIGDLLMDMMTVLAGYSITVHELQLLFTKLKAVDNEWPQCAPKLLKQILHITYTLLTGSYIIYTSSVKCLQQMPARHGPDEFFSFPGSEQAAIALPPMCPQKWPYQLGWSFSLWLCLDPFAGVSIEQEKPFVFW</sequence>
<evidence type="ECO:0000256" key="1">
    <source>
        <dbReference type="SAM" id="MobiDB-lite"/>
    </source>
</evidence>
<comment type="caution">
    <text evidence="3">The sequence shown here is derived from an EMBL/GenBank/DDBJ whole genome shotgun (WGS) entry which is preliminary data.</text>
</comment>
<evidence type="ECO:0000313" key="4">
    <source>
        <dbReference type="Proteomes" id="UP000593567"/>
    </source>
</evidence>
<feature type="region of interest" description="Disordered" evidence="1">
    <location>
        <begin position="1"/>
        <end position="55"/>
    </location>
</feature>
<evidence type="ECO:0000259" key="2">
    <source>
        <dbReference type="Pfam" id="PF20425"/>
    </source>
</evidence>
<keyword evidence="4" id="KW-1185">Reference proteome</keyword>
<dbReference type="OrthoDB" id="6128766at2759"/>